<dbReference type="CDD" id="cd16024">
    <property type="entry name" value="GPI_EPT_2"/>
    <property type="match status" value="1"/>
</dbReference>
<evidence type="ECO:0000256" key="3">
    <source>
        <dbReference type="ARBA" id="ARBA00005315"/>
    </source>
</evidence>
<dbReference type="EMBL" id="GBHO01018217">
    <property type="protein sequence ID" value="JAG25387.1"/>
    <property type="molecule type" value="Transcribed_RNA"/>
</dbReference>
<evidence type="ECO:0000256" key="10">
    <source>
        <dbReference type="ARBA" id="ARBA00023180"/>
    </source>
</evidence>
<protein>
    <submittedName>
        <fullName evidence="13">GPI ethanolamine phosphate transferase 2</fullName>
    </submittedName>
</protein>
<keyword evidence="9 11" id="KW-0472">Membrane</keyword>
<proteinExistence type="inferred from homology"/>
<feature type="transmembrane region" description="Helical" evidence="11">
    <location>
        <begin position="447"/>
        <end position="470"/>
    </location>
</feature>
<dbReference type="InterPro" id="IPR045687">
    <property type="entry name" value="PIGG/GPI7_C"/>
</dbReference>
<feature type="transmembrane region" description="Helical" evidence="11">
    <location>
        <begin position="409"/>
        <end position="427"/>
    </location>
</feature>
<evidence type="ECO:0000256" key="1">
    <source>
        <dbReference type="ARBA" id="ARBA00004477"/>
    </source>
</evidence>
<feature type="transmembrane region" description="Helical" evidence="11">
    <location>
        <begin position="575"/>
        <end position="593"/>
    </location>
</feature>
<evidence type="ECO:0000256" key="6">
    <source>
        <dbReference type="ARBA" id="ARBA00022692"/>
    </source>
</evidence>
<keyword evidence="7" id="KW-0256">Endoplasmic reticulum</keyword>
<keyword evidence="10" id="KW-0325">Glycoprotein</keyword>
<feature type="transmembrane region" description="Helical" evidence="11">
    <location>
        <begin position="758"/>
        <end position="780"/>
    </location>
</feature>
<feature type="transmembrane region" description="Helical" evidence="11">
    <location>
        <begin position="835"/>
        <end position="855"/>
    </location>
</feature>
<evidence type="ECO:0000256" key="8">
    <source>
        <dbReference type="ARBA" id="ARBA00022989"/>
    </source>
</evidence>
<dbReference type="Pfam" id="PF19316">
    <property type="entry name" value="PIGO_PIGG"/>
    <property type="match status" value="1"/>
</dbReference>
<feature type="transmembrane region" description="Helical" evidence="11">
    <location>
        <begin position="726"/>
        <end position="752"/>
    </location>
</feature>
<comment type="subcellular location">
    <subcellularLocation>
        <location evidence="1">Endoplasmic reticulum membrane</location>
        <topology evidence="1">Multi-pass membrane protein</topology>
    </subcellularLocation>
</comment>
<feature type="transmembrane region" description="Helical" evidence="11">
    <location>
        <begin position="640"/>
        <end position="660"/>
    </location>
</feature>
<keyword evidence="6 11" id="KW-0812">Transmembrane</keyword>
<evidence type="ECO:0000256" key="9">
    <source>
        <dbReference type="ARBA" id="ARBA00023136"/>
    </source>
</evidence>
<dbReference type="SUPFAM" id="SSF53649">
    <property type="entry name" value="Alkaline phosphatase-like"/>
    <property type="match status" value="1"/>
</dbReference>
<dbReference type="Pfam" id="PF01663">
    <property type="entry name" value="Phosphodiest"/>
    <property type="match status" value="2"/>
</dbReference>
<evidence type="ECO:0000256" key="2">
    <source>
        <dbReference type="ARBA" id="ARBA00004687"/>
    </source>
</evidence>
<feature type="transmembrane region" description="Helical" evidence="11">
    <location>
        <begin position="801"/>
        <end position="820"/>
    </location>
</feature>
<keyword evidence="4" id="KW-0337">GPI-anchor biosynthesis</keyword>
<dbReference type="GO" id="GO:0006506">
    <property type="term" value="P:GPI anchor biosynthetic process"/>
    <property type="evidence" value="ECO:0007669"/>
    <property type="project" value="UniProtKB-UniPathway"/>
</dbReference>
<dbReference type="UniPathway" id="UPA00196"/>
<feature type="transmembrane region" description="Helical" evidence="11">
    <location>
        <begin position="491"/>
        <end position="508"/>
    </location>
</feature>
<dbReference type="GO" id="GO:0005789">
    <property type="term" value="C:endoplasmic reticulum membrane"/>
    <property type="evidence" value="ECO:0007669"/>
    <property type="project" value="UniProtKB-SubCell"/>
</dbReference>
<name>A0A0A9XX54_LYGHE</name>
<keyword evidence="5 13" id="KW-0808">Transferase</keyword>
<evidence type="ECO:0000256" key="5">
    <source>
        <dbReference type="ARBA" id="ARBA00022679"/>
    </source>
</evidence>
<reference evidence="13" key="2">
    <citation type="submission" date="2014-07" db="EMBL/GenBank/DDBJ databases">
        <authorList>
            <person name="Hull J."/>
        </authorList>
    </citation>
    <scope>NUCLEOTIDE SEQUENCE</scope>
</reference>
<feature type="domain" description="GPI ethanolamine phosphate transferase 2 C-terminal" evidence="12">
    <location>
        <begin position="485"/>
        <end position="845"/>
    </location>
</feature>
<evidence type="ECO:0000256" key="11">
    <source>
        <dbReference type="SAM" id="Phobius"/>
    </source>
</evidence>
<sequence length="865" mass="98345">MSNSRRTSVYYVCFLQLVACAVFLNGFFPYKPPLGVFSTTEDLPSSVGKNRLNGKQLYRRHYSKVVVMVIDAFRLDFITGSDRMPFLKELLEDGQSCMVSAKAEVPTVTLPRIKAIVTGTVPGFLDVIFNFGSSIMKDDNIIYQASKHGYNMVFYGDDTWLRLFPKAFKRFEGTSSFFVNDFYQVDINVTRNLNEELQRSDWDLMILHYLGLDHIGHVEGPYGPSVTAKLEEMDSIVRKIYHYFNKLKEANGGEGLLVLTGDHGMKNSGGHGGSSYEEVTVPVVFINSNCSSEFGDQAIQQGDLAPILSALLGIPIPAGSSGIINPKRLVGLNPSESLYVVYYNALRMKNFLLSSASREVEDDFNNGVFHYSSWIEENHSHNWNQAAQSFIRVQEKIAASIERSNKTNILSLVSSITLLFQALVLLFTEQSNYSDAWTSTKLIACVVGLFCIASWLTNFSGLAVILLVLFNLRILMKSNLLTGIFYRADRFFCSLIILHPLSYLSTSFVEEEHFYWYFTFATLLAYTMFKDKNNRKSLLPLLFLQRLLRNLNQTGDKWANLPDLGDWFSLPENKLYITYFYFIGLVFGMFANWKCSWQNDTIITSEVILIIAQGVTTYLYNTAIGRVSVFYDYDKSSGLWEVQCFWILTAIRTFMAVIQFRRVKTYTTNVPTSIRILSIMIQLHLSVIGLLMKPHNVIIGPSMVLFSYVLGSKVKEQWQLEVLHYWMGMCFFFLMGNSNNIASIDVTVGFIGLEQFNILWAGLFIILHTYAFPILAYLLLTKELLNRKNMKGSSSLDGYATTHLLLNGLPLLVFMILIIVQREHLFIWTVFSPKLLYLMCQTVLIVVLTLIRGLFFSAMTESSNS</sequence>
<dbReference type="Gene3D" id="3.40.720.10">
    <property type="entry name" value="Alkaline Phosphatase, subunit A"/>
    <property type="match status" value="1"/>
</dbReference>
<feature type="transmembrane region" description="Helical" evidence="11">
    <location>
        <begin position="9"/>
        <end position="28"/>
    </location>
</feature>
<comment type="pathway">
    <text evidence="2">Glycolipid biosynthesis; glycosylphosphatidylinositol-anchor biosynthesis.</text>
</comment>
<evidence type="ECO:0000256" key="7">
    <source>
        <dbReference type="ARBA" id="ARBA00022824"/>
    </source>
</evidence>
<evidence type="ECO:0000313" key="13">
    <source>
        <dbReference type="EMBL" id="JAG25387.1"/>
    </source>
</evidence>
<comment type="similarity">
    <text evidence="3">Belongs to the PIGG/PIGN/PIGO family. PIGG subfamily.</text>
</comment>
<organism evidence="13">
    <name type="scientific">Lygus hesperus</name>
    <name type="common">Western plant bug</name>
    <dbReference type="NCBI Taxonomy" id="30085"/>
    <lineage>
        <taxon>Eukaryota</taxon>
        <taxon>Metazoa</taxon>
        <taxon>Ecdysozoa</taxon>
        <taxon>Arthropoda</taxon>
        <taxon>Hexapoda</taxon>
        <taxon>Insecta</taxon>
        <taxon>Pterygota</taxon>
        <taxon>Neoptera</taxon>
        <taxon>Paraneoptera</taxon>
        <taxon>Hemiptera</taxon>
        <taxon>Heteroptera</taxon>
        <taxon>Panheteroptera</taxon>
        <taxon>Cimicomorpha</taxon>
        <taxon>Miridae</taxon>
        <taxon>Mirini</taxon>
        <taxon>Lygus</taxon>
    </lineage>
</organism>
<dbReference type="InterPro" id="IPR037674">
    <property type="entry name" value="PIG-G_N"/>
</dbReference>
<dbReference type="InterPro" id="IPR017850">
    <property type="entry name" value="Alkaline_phosphatase_core_sf"/>
</dbReference>
<dbReference type="InterPro" id="IPR039527">
    <property type="entry name" value="PIGG/GPI7"/>
</dbReference>
<accession>A0A0A9XX54</accession>
<gene>
    <name evidence="13" type="primary">PIGG_1</name>
    <name evidence="13" type="ORF">CM83_74338</name>
</gene>
<dbReference type="PANTHER" id="PTHR23072">
    <property type="entry name" value="PHOSPHATIDYLINOSITOL GLYCAN-RELATED"/>
    <property type="match status" value="1"/>
</dbReference>
<dbReference type="InterPro" id="IPR002591">
    <property type="entry name" value="Phosphodiest/P_Trfase"/>
</dbReference>
<reference evidence="13" key="1">
    <citation type="journal article" date="2014" name="PLoS ONE">
        <title>Transcriptome-Based Identification of ABC Transporters in the Western Tarnished Plant Bug Lygus hesperus.</title>
        <authorList>
            <person name="Hull J.J."/>
            <person name="Chaney K."/>
            <person name="Geib S.M."/>
            <person name="Fabrick J.A."/>
            <person name="Brent C.S."/>
            <person name="Walsh D."/>
            <person name="Lavine L.C."/>
        </authorList>
    </citation>
    <scope>NUCLEOTIDE SEQUENCE</scope>
</reference>
<dbReference type="PANTHER" id="PTHR23072:SF0">
    <property type="entry name" value="GPI ETHANOLAMINE PHOSPHATE TRANSFERASE 2"/>
    <property type="match status" value="1"/>
</dbReference>
<dbReference type="AlphaFoldDB" id="A0A0A9XX54"/>
<evidence type="ECO:0000259" key="12">
    <source>
        <dbReference type="Pfam" id="PF19316"/>
    </source>
</evidence>
<evidence type="ECO:0000256" key="4">
    <source>
        <dbReference type="ARBA" id="ARBA00022502"/>
    </source>
</evidence>
<keyword evidence="8 11" id="KW-1133">Transmembrane helix</keyword>
<dbReference type="GO" id="GO:0051267">
    <property type="term" value="F:CP2 mannose-ethanolamine phosphotransferase activity"/>
    <property type="evidence" value="ECO:0007669"/>
    <property type="project" value="TreeGrafter"/>
</dbReference>